<evidence type="ECO:0000256" key="4">
    <source>
        <dbReference type="ARBA" id="ARBA00022692"/>
    </source>
</evidence>
<dbReference type="Proteomes" id="UP000606274">
    <property type="component" value="Unassembled WGS sequence"/>
</dbReference>
<feature type="domain" description="TLC" evidence="11">
    <location>
        <begin position="1"/>
        <end position="97"/>
    </location>
</feature>
<evidence type="ECO:0000256" key="3">
    <source>
        <dbReference type="ARBA" id="ARBA00004991"/>
    </source>
</evidence>
<keyword evidence="6 8" id="KW-0472">Membrane</keyword>
<evidence type="ECO:0000256" key="1">
    <source>
        <dbReference type="ARBA" id="ARBA00004141"/>
    </source>
</evidence>
<feature type="transmembrane region" description="Helical" evidence="10">
    <location>
        <begin position="25"/>
        <end position="49"/>
    </location>
</feature>
<dbReference type="InterPro" id="IPR006634">
    <property type="entry name" value="TLC-dom"/>
</dbReference>
<evidence type="ECO:0000259" key="11">
    <source>
        <dbReference type="PROSITE" id="PS50922"/>
    </source>
</evidence>
<dbReference type="GO" id="GO:0016020">
    <property type="term" value="C:membrane"/>
    <property type="evidence" value="ECO:0007669"/>
    <property type="project" value="UniProtKB-SubCell"/>
</dbReference>
<comment type="caution">
    <text evidence="12">The sequence shown here is derived from an EMBL/GenBank/DDBJ whole genome shotgun (WGS) entry which is preliminary data.</text>
</comment>
<feature type="compositionally biased region" description="Acidic residues" evidence="9">
    <location>
        <begin position="110"/>
        <end position="123"/>
    </location>
</feature>
<evidence type="ECO:0000256" key="5">
    <source>
        <dbReference type="ARBA" id="ARBA00022989"/>
    </source>
</evidence>
<evidence type="ECO:0000313" key="13">
    <source>
        <dbReference type="Proteomes" id="UP000606274"/>
    </source>
</evidence>
<keyword evidence="4 8" id="KW-0812">Transmembrane</keyword>
<dbReference type="AlphaFoldDB" id="A0A8T0A733"/>
<accession>A0A8T0A733</accession>
<sequence>MLVHDAADYLLESAKMFNYAGWRKTCNYIFILFAAVFFITRLVILPFWIMHCTWVYPVTLYAPFFGYYFFNGLLLVLQCLHIFWFLLILRMAIKFLPGNHIVEDERSDKEETDDSEDEDEDEVQERRPKTKNGPLQNGHSASNNNHHRKME</sequence>
<comment type="subcellular location">
    <subcellularLocation>
        <location evidence="1">Membrane</location>
        <topology evidence="1">Multi-pass membrane protein</topology>
    </subcellularLocation>
</comment>
<dbReference type="GO" id="GO:0046513">
    <property type="term" value="P:ceramide biosynthetic process"/>
    <property type="evidence" value="ECO:0007669"/>
    <property type="project" value="InterPro"/>
</dbReference>
<protein>
    <recommendedName>
        <fullName evidence="11">TLC domain-containing protein</fullName>
    </recommendedName>
</protein>
<proteinExistence type="predicted"/>
<feature type="compositionally biased region" description="Polar residues" evidence="9">
    <location>
        <begin position="133"/>
        <end position="144"/>
    </location>
</feature>
<evidence type="ECO:0000256" key="10">
    <source>
        <dbReference type="SAM" id="Phobius"/>
    </source>
</evidence>
<organism evidence="12 13">
    <name type="scientific">Silurus meridionalis</name>
    <name type="common">Southern catfish</name>
    <name type="synonym">Silurus soldatovi meridionalis</name>
    <dbReference type="NCBI Taxonomy" id="175797"/>
    <lineage>
        <taxon>Eukaryota</taxon>
        <taxon>Metazoa</taxon>
        <taxon>Chordata</taxon>
        <taxon>Craniata</taxon>
        <taxon>Vertebrata</taxon>
        <taxon>Euteleostomi</taxon>
        <taxon>Actinopterygii</taxon>
        <taxon>Neopterygii</taxon>
        <taxon>Teleostei</taxon>
        <taxon>Ostariophysi</taxon>
        <taxon>Siluriformes</taxon>
        <taxon>Siluridae</taxon>
        <taxon>Silurus</taxon>
    </lineage>
</organism>
<reference evidence="12" key="1">
    <citation type="submission" date="2020-08" db="EMBL/GenBank/DDBJ databases">
        <title>Chromosome-level assembly of Southern catfish (Silurus meridionalis) provides insights into visual adaptation to the nocturnal and benthic lifestyles.</title>
        <authorList>
            <person name="Zhang Y."/>
            <person name="Wang D."/>
            <person name="Peng Z."/>
        </authorList>
    </citation>
    <scope>NUCLEOTIDE SEQUENCE</scope>
    <source>
        <strain evidence="12">SWU-2019-XX</strain>
        <tissue evidence="12">Muscle</tissue>
    </source>
</reference>
<comment type="pathway">
    <text evidence="3">Sphingolipid metabolism.</text>
</comment>
<dbReference type="InterPro" id="IPR016439">
    <property type="entry name" value="Lag1/Lac1-like"/>
</dbReference>
<dbReference type="GO" id="GO:0050291">
    <property type="term" value="F:sphingosine N-acyltransferase activity"/>
    <property type="evidence" value="ECO:0007669"/>
    <property type="project" value="InterPro"/>
</dbReference>
<comment type="catalytic activity">
    <reaction evidence="7">
        <text>sphinganine + octadecanoyl-CoA = N-(octadecanoyl)-sphinganine + CoA + H(+)</text>
        <dbReference type="Rhea" id="RHEA:36547"/>
        <dbReference type="ChEBI" id="CHEBI:15378"/>
        <dbReference type="ChEBI" id="CHEBI:57287"/>
        <dbReference type="ChEBI" id="CHEBI:57394"/>
        <dbReference type="ChEBI" id="CHEBI:57817"/>
        <dbReference type="ChEBI" id="CHEBI:67033"/>
    </reaction>
    <physiologicalReaction direction="left-to-right" evidence="7">
        <dbReference type="Rhea" id="RHEA:36548"/>
    </physiologicalReaction>
</comment>
<evidence type="ECO:0000256" key="8">
    <source>
        <dbReference type="PROSITE-ProRule" id="PRU00205"/>
    </source>
</evidence>
<name>A0A8T0A733_SILME</name>
<dbReference type="PANTHER" id="PTHR12560">
    <property type="entry name" value="LONGEVITY ASSURANCE FACTOR 1 LAG1"/>
    <property type="match status" value="1"/>
</dbReference>
<comment type="pathway">
    <text evidence="2">Lipid metabolism; sphingolipid metabolism.</text>
</comment>
<evidence type="ECO:0000256" key="9">
    <source>
        <dbReference type="SAM" id="MobiDB-lite"/>
    </source>
</evidence>
<keyword evidence="5 10" id="KW-1133">Transmembrane helix</keyword>
<evidence type="ECO:0000256" key="2">
    <source>
        <dbReference type="ARBA" id="ARBA00004760"/>
    </source>
</evidence>
<gene>
    <name evidence="12" type="ORF">HF521_015646</name>
</gene>
<dbReference type="PANTHER" id="PTHR12560:SF7">
    <property type="entry name" value="CERAMIDE SYNTHASE 2"/>
    <property type="match status" value="1"/>
</dbReference>
<dbReference type="EMBL" id="JABFDY010000029">
    <property type="protein sequence ID" value="KAF7686284.1"/>
    <property type="molecule type" value="Genomic_DNA"/>
</dbReference>
<feature type="transmembrane region" description="Helical" evidence="10">
    <location>
        <begin position="69"/>
        <end position="89"/>
    </location>
</feature>
<evidence type="ECO:0000256" key="7">
    <source>
        <dbReference type="ARBA" id="ARBA00049036"/>
    </source>
</evidence>
<dbReference type="Pfam" id="PF03798">
    <property type="entry name" value="TRAM_LAG1_CLN8"/>
    <property type="match status" value="1"/>
</dbReference>
<feature type="region of interest" description="Disordered" evidence="9">
    <location>
        <begin position="105"/>
        <end position="151"/>
    </location>
</feature>
<evidence type="ECO:0000313" key="12">
    <source>
        <dbReference type="EMBL" id="KAF7686284.1"/>
    </source>
</evidence>
<dbReference type="PROSITE" id="PS50922">
    <property type="entry name" value="TLC"/>
    <property type="match status" value="1"/>
</dbReference>
<evidence type="ECO:0000256" key="6">
    <source>
        <dbReference type="ARBA" id="ARBA00023136"/>
    </source>
</evidence>
<keyword evidence="13" id="KW-1185">Reference proteome</keyword>